<dbReference type="InterPro" id="IPR006668">
    <property type="entry name" value="Mg_transptr_MgtE_intracell_dom"/>
</dbReference>
<dbReference type="Gene3D" id="1.25.60.10">
    <property type="entry name" value="MgtE N-terminal domain-like"/>
    <property type="match status" value="1"/>
</dbReference>
<dbReference type="OrthoDB" id="9790355at2"/>
<dbReference type="PANTHER" id="PTHR43773:SF1">
    <property type="entry name" value="MAGNESIUM TRANSPORTER MGTE"/>
    <property type="match status" value="1"/>
</dbReference>
<evidence type="ECO:0000256" key="5">
    <source>
        <dbReference type="ARBA" id="ARBA00022842"/>
    </source>
</evidence>
<keyword evidence="9" id="KW-0479">Metal-binding</keyword>
<dbReference type="SUPFAM" id="SSF54631">
    <property type="entry name" value="CBS-domain pair"/>
    <property type="match status" value="1"/>
</dbReference>
<evidence type="ECO:0000256" key="2">
    <source>
        <dbReference type="ARBA" id="ARBA00009749"/>
    </source>
</evidence>
<proteinExistence type="inferred from homology"/>
<dbReference type="RefSeq" id="WP_114985087.1">
    <property type="nucleotide sequence ID" value="NZ_CP027806.1"/>
</dbReference>
<keyword evidence="12" id="KW-1185">Reference proteome</keyword>
<dbReference type="PANTHER" id="PTHR43773">
    <property type="entry name" value="MAGNESIUM TRANSPORTER MGTE"/>
    <property type="match status" value="1"/>
</dbReference>
<evidence type="ECO:0000259" key="10">
    <source>
        <dbReference type="PROSITE" id="PS51371"/>
    </source>
</evidence>
<dbReference type="SMART" id="SM00116">
    <property type="entry name" value="CBS"/>
    <property type="match status" value="2"/>
</dbReference>
<dbReference type="SMART" id="SM00924">
    <property type="entry name" value="MgtE_N"/>
    <property type="match status" value="1"/>
</dbReference>
<keyword evidence="9" id="KW-1003">Cell membrane</keyword>
<feature type="transmembrane region" description="Helical" evidence="9">
    <location>
        <begin position="321"/>
        <end position="342"/>
    </location>
</feature>
<evidence type="ECO:0000256" key="8">
    <source>
        <dbReference type="PROSITE-ProRule" id="PRU00703"/>
    </source>
</evidence>
<dbReference type="InterPro" id="IPR006667">
    <property type="entry name" value="SLC41_membr_dom"/>
</dbReference>
<name>A0A345UN92_9BACT</name>
<comment type="similarity">
    <text evidence="2 9">Belongs to the SLC41A transporter family.</text>
</comment>
<evidence type="ECO:0000256" key="1">
    <source>
        <dbReference type="ARBA" id="ARBA00004141"/>
    </source>
</evidence>
<dbReference type="GO" id="GO:0046872">
    <property type="term" value="F:metal ion binding"/>
    <property type="evidence" value="ECO:0007669"/>
    <property type="project" value="UniProtKB-KW"/>
</dbReference>
<organism evidence="11 12">
    <name type="scientific">Cyclonatronum proteinivorum</name>
    <dbReference type="NCBI Taxonomy" id="1457365"/>
    <lineage>
        <taxon>Bacteria</taxon>
        <taxon>Pseudomonadati</taxon>
        <taxon>Balneolota</taxon>
        <taxon>Balneolia</taxon>
        <taxon>Balneolales</taxon>
        <taxon>Cyclonatronaceae</taxon>
        <taxon>Cyclonatronum</taxon>
    </lineage>
</organism>
<feature type="transmembrane region" description="Helical" evidence="9">
    <location>
        <begin position="294"/>
        <end position="315"/>
    </location>
</feature>
<protein>
    <recommendedName>
        <fullName evidence="9">Magnesium transporter MgtE</fullName>
    </recommendedName>
</protein>
<keyword evidence="3 9" id="KW-0813">Transport</keyword>
<evidence type="ECO:0000256" key="6">
    <source>
        <dbReference type="ARBA" id="ARBA00022989"/>
    </source>
</evidence>
<keyword evidence="7 9" id="KW-0472">Membrane</keyword>
<dbReference type="InterPro" id="IPR046342">
    <property type="entry name" value="CBS_dom_sf"/>
</dbReference>
<dbReference type="InterPro" id="IPR006669">
    <property type="entry name" value="MgtE_transporter"/>
</dbReference>
<gene>
    <name evidence="11" type="ORF">CYPRO_2702</name>
</gene>
<evidence type="ECO:0000256" key="9">
    <source>
        <dbReference type="RuleBase" id="RU362011"/>
    </source>
</evidence>
<reference evidence="11 12" key="1">
    <citation type="submission" date="2018-03" db="EMBL/GenBank/DDBJ databases">
        <title>Phenotypic and genomic properties of Cyclonatronum proteinivorum gen. nov., sp. nov., a haloalkaliphilic bacteroidete from soda lakes possessing Na+-translocating rhodopsin.</title>
        <authorList>
            <person name="Toshchakov S.V."/>
            <person name="Korzhenkov A."/>
            <person name="Samarov N.I."/>
            <person name="Kublanov I.V."/>
            <person name="Muntyan M.S."/>
            <person name="Sorokin D.Y."/>
        </authorList>
    </citation>
    <scope>NUCLEOTIDE SEQUENCE [LARGE SCALE GENOMIC DNA]</scope>
    <source>
        <strain evidence="11 12">Omega</strain>
    </source>
</reference>
<dbReference type="KEGG" id="cprv:CYPRO_2702"/>
<comment type="subcellular location">
    <subcellularLocation>
        <location evidence="9">Cell membrane</location>
        <topology evidence="9">Multi-pass membrane protein</topology>
    </subcellularLocation>
    <subcellularLocation>
        <location evidence="1">Membrane</location>
        <topology evidence="1">Multi-pass membrane protein</topology>
    </subcellularLocation>
</comment>
<dbReference type="InterPro" id="IPR038076">
    <property type="entry name" value="MgtE_N_sf"/>
</dbReference>
<comment type="function">
    <text evidence="9">Acts as a magnesium transporter.</text>
</comment>
<dbReference type="Gene3D" id="1.10.357.20">
    <property type="entry name" value="SLC41 divalent cation transporters, integral membrane domain"/>
    <property type="match status" value="1"/>
</dbReference>
<feature type="transmembrane region" description="Helical" evidence="9">
    <location>
        <begin position="405"/>
        <end position="430"/>
    </location>
</feature>
<dbReference type="PROSITE" id="PS51371">
    <property type="entry name" value="CBS"/>
    <property type="match status" value="2"/>
</dbReference>
<dbReference type="Pfam" id="PF00571">
    <property type="entry name" value="CBS"/>
    <property type="match status" value="2"/>
</dbReference>
<dbReference type="GO" id="GO:0015095">
    <property type="term" value="F:magnesium ion transmembrane transporter activity"/>
    <property type="evidence" value="ECO:0007669"/>
    <property type="project" value="UniProtKB-UniRule"/>
</dbReference>
<dbReference type="InterPro" id="IPR036739">
    <property type="entry name" value="SLC41_membr_dom_sf"/>
</dbReference>
<keyword evidence="5 9" id="KW-0460">Magnesium</keyword>
<comment type="caution">
    <text evidence="9">Lacks conserved residue(s) required for the propagation of feature annotation.</text>
</comment>
<feature type="domain" description="CBS" evidence="10">
    <location>
        <begin position="137"/>
        <end position="199"/>
    </location>
</feature>
<evidence type="ECO:0000313" key="11">
    <source>
        <dbReference type="EMBL" id="AXJ01944.1"/>
    </source>
</evidence>
<dbReference type="Gene3D" id="3.10.580.10">
    <property type="entry name" value="CBS-domain"/>
    <property type="match status" value="1"/>
</dbReference>
<dbReference type="Pfam" id="PF03448">
    <property type="entry name" value="MgtE_N"/>
    <property type="match status" value="1"/>
</dbReference>
<dbReference type="CDD" id="cd04606">
    <property type="entry name" value="CBS_pair_Mg_transporter"/>
    <property type="match status" value="1"/>
</dbReference>
<dbReference type="Pfam" id="PF01769">
    <property type="entry name" value="MgtE"/>
    <property type="match status" value="1"/>
</dbReference>
<dbReference type="NCBIfam" id="TIGR00400">
    <property type="entry name" value="mgtE"/>
    <property type="match status" value="1"/>
</dbReference>
<evidence type="ECO:0000313" key="12">
    <source>
        <dbReference type="Proteomes" id="UP000254808"/>
    </source>
</evidence>
<dbReference type="AlphaFoldDB" id="A0A345UN92"/>
<comment type="subunit">
    <text evidence="9">Homodimer.</text>
</comment>
<feature type="transmembrane region" description="Helical" evidence="9">
    <location>
        <begin position="372"/>
        <end position="393"/>
    </location>
</feature>
<sequence>MTLDNSLKTQLMNALKAGETSLLVRLLAELSPAHVAEFILELETQNKVRVFKSLENDAQLQVLRILDEDIEYEILSTQPVSYIYALVEKMPHDKRVDLLKSFPENKRKEIMKELAQTEREDILKLSSYSEGTTGAIMTTDYAVITAEITAEQALEQLRLEAPEKETIYYAYVIDAQRRLIGTVSLRQLITADKQLKISELMSADFVSVFADEPAEKTARMLKEADLLAIPVLDRKSRITGIVTFDDAMQVIEEETSETMFQKAGIAGRSDRDKEREKDLVNSSKLLKGSIWYPIRLRMMFLFVTLAGGFLVGGVIDYFEDVLEAVLVAAVFIPVLMDMGGNVGTQSSTIFARGLALGHIDTSRIFGHIGREVSIGAIMGLALGLIGGIVAWYWQGMPNGIPEIGLAVGIGLAVVVPVATLLGFLLPYILLKLGFDHAPGADPFITTIKDFTGLGLYFYLVATLIGV</sequence>
<keyword evidence="8" id="KW-0129">CBS domain</keyword>
<evidence type="ECO:0000256" key="4">
    <source>
        <dbReference type="ARBA" id="ARBA00022692"/>
    </source>
</evidence>
<evidence type="ECO:0000256" key="7">
    <source>
        <dbReference type="ARBA" id="ARBA00023136"/>
    </source>
</evidence>
<dbReference type="SUPFAM" id="SSF158791">
    <property type="entry name" value="MgtE N-terminal domain-like"/>
    <property type="match status" value="1"/>
</dbReference>
<dbReference type="GO" id="GO:0005886">
    <property type="term" value="C:plasma membrane"/>
    <property type="evidence" value="ECO:0007669"/>
    <property type="project" value="UniProtKB-SubCell"/>
</dbReference>
<dbReference type="InterPro" id="IPR000644">
    <property type="entry name" value="CBS_dom"/>
</dbReference>
<dbReference type="EMBL" id="CP027806">
    <property type="protein sequence ID" value="AXJ01944.1"/>
    <property type="molecule type" value="Genomic_DNA"/>
</dbReference>
<keyword evidence="6 9" id="KW-1133">Transmembrane helix</keyword>
<dbReference type="SUPFAM" id="SSF161093">
    <property type="entry name" value="MgtE membrane domain-like"/>
    <property type="match status" value="1"/>
</dbReference>
<keyword evidence="4 9" id="KW-0812">Transmembrane</keyword>
<feature type="domain" description="CBS" evidence="10">
    <location>
        <begin position="201"/>
        <end position="257"/>
    </location>
</feature>
<dbReference type="Proteomes" id="UP000254808">
    <property type="component" value="Chromosome"/>
</dbReference>
<accession>A0A345UN92</accession>
<evidence type="ECO:0000256" key="3">
    <source>
        <dbReference type="ARBA" id="ARBA00022448"/>
    </source>
</evidence>